<gene>
    <name evidence="4" type="ORF">NPX13_g6592</name>
</gene>
<sequence>MRLLHTTTRTLHTFTDKKIPKYAILSHTWEENEVTYQDMKLAVAEKMMGYQKVAMACSVSAARGFEYVWLDTCCIDKDSSAELSEAINSMYRWYEGAQECFAYLADVDCVGAVAESQLRGSSWFRRGWTLQELIAPAHVVFFNQKWQPVGTKDNLKHEISRVTGIPVNILSGDDIDTVSTAQIMSWASKRDTTRTEDIAYCLMGLFDVNMPLLYGEGEKAFIRLQEEIMKQSDDYSLFAWRSDSDSNKPSENSGGLLASSPAAFVNSGKVVRLSQFSYLHTLYTPLTISNKGIHLTLPIVQADSNTCFAILNCTEEGRGLHCLALQVEALTLSGEYFMVKSDRLRMLEINGLEGSVKSICVQRERHRKRTARVSPPKRRWDFVHAEAAGRRADRDFVIADNTIRRRFACPYYKHDPTRWKTCRGLERATFRSLRGHVVSKHVSSSFECNRCHEVFENMDILNAHLRAESPCQSKPSIAGGIPRFRKKTLLLLCKFGTDEEKWGKLYQFLFPGETTPSPYFDDNDATATDGSSQEIITLPSSSATSSS</sequence>
<reference evidence="4" key="1">
    <citation type="submission" date="2022-07" db="EMBL/GenBank/DDBJ databases">
        <title>Genome Sequence of Xylaria arbuscula.</title>
        <authorList>
            <person name="Buettner E."/>
        </authorList>
    </citation>
    <scope>NUCLEOTIDE SEQUENCE</scope>
    <source>
        <strain evidence="4">VT107</strain>
    </source>
</reference>
<dbReference type="OrthoDB" id="674604at2759"/>
<name>A0A9W8NC94_9PEZI</name>
<keyword evidence="1" id="KW-0479">Metal-binding</keyword>
<evidence type="ECO:0000313" key="5">
    <source>
        <dbReference type="Proteomes" id="UP001148614"/>
    </source>
</evidence>
<dbReference type="Proteomes" id="UP001148614">
    <property type="component" value="Unassembled WGS sequence"/>
</dbReference>
<dbReference type="VEuPathDB" id="FungiDB:F4678DRAFT_276242"/>
<feature type="compositionally biased region" description="Polar residues" evidence="2">
    <location>
        <begin position="525"/>
        <end position="539"/>
    </location>
</feature>
<dbReference type="Pfam" id="PF26640">
    <property type="entry name" value="DUF8212"/>
    <property type="match status" value="1"/>
</dbReference>
<keyword evidence="5" id="KW-1185">Reference proteome</keyword>
<dbReference type="InterPro" id="IPR058525">
    <property type="entry name" value="DUF8212"/>
</dbReference>
<accession>A0A9W8NC94</accession>
<dbReference type="GO" id="GO:0008270">
    <property type="term" value="F:zinc ion binding"/>
    <property type="evidence" value="ECO:0007669"/>
    <property type="project" value="UniProtKB-KW"/>
</dbReference>
<dbReference type="PANTHER" id="PTHR10622:SF10">
    <property type="entry name" value="HET DOMAIN-CONTAINING PROTEIN"/>
    <property type="match status" value="1"/>
</dbReference>
<dbReference type="AlphaFoldDB" id="A0A9W8NC94"/>
<dbReference type="EMBL" id="JANPWZ010001185">
    <property type="protein sequence ID" value="KAJ3567943.1"/>
    <property type="molecule type" value="Genomic_DNA"/>
</dbReference>
<dbReference type="PANTHER" id="PTHR10622">
    <property type="entry name" value="HET DOMAIN-CONTAINING PROTEIN"/>
    <property type="match status" value="1"/>
</dbReference>
<dbReference type="PROSITE" id="PS50157">
    <property type="entry name" value="ZINC_FINGER_C2H2_2"/>
    <property type="match status" value="1"/>
</dbReference>
<feature type="region of interest" description="Disordered" evidence="2">
    <location>
        <begin position="519"/>
        <end position="547"/>
    </location>
</feature>
<comment type="caution">
    <text evidence="4">The sequence shown here is derived from an EMBL/GenBank/DDBJ whole genome shotgun (WGS) entry which is preliminary data.</text>
</comment>
<dbReference type="InterPro" id="IPR013087">
    <property type="entry name" value="Znf_C2H2_type"/>
</dbReference>
<evidence type="ECO:0000259" key="3">
    <source>
        <dbReference type="PROSITE" id="PS50157"/>
    </source>
</evidence>
<proteinExistence type="predicted"/>
<evidence type="ECO:0000256" key="2">
    <source>
        <dbReference type="SAM" id="MobiDB-lite"/>
    </source>
</evidence>
<keyword evidence="1" id="KW-0863">Zinc-finger</keyword>
<organism evidence="4 5">
    <name type="scientific">Xylaria arbuscula</name>
    <dbReference type="NCBI Taxonomy" id="114810"/>
    <lineage>
        <taxon>Eukaryota</taxon>
        <taxon>Fungi</taxon>
        <taxon>Dikarya</taxon>
        <taxon>Ascomycota</taxon>
        <taxon>Pezizomycotina</taxon>
        <taxon>Sordariomycetes</taxon>
        <taxon>Xylariomycetidae</taxon>
        <taxon>Xylariales</taxon>
        <taxon>Xylariaceae</taxon>
        <taxon>Xylaria</taxon>
    </lineage>
</organism>
<evidence type="ECO:0000256" key="1">
    <source>
        <dbReference type="PROSITE-ProRule" id="PRU00042"/>
    </source>
</evidence>
<evidence type="ECO:0000313" key="4">
    <source>
        <dbReference type="EMBL" id="KAJ3567943.1"/>
    </source>
</evidence>
<feature type="domain" description="C2H2-type" evidence="3">
    <location>
        <begin position="446"/>
        <end position="475"/>
    </location>
</feature>
<protein>
    <recommendedName>
        <fullName evidence="3">C2H2-type domain-containing protein</fullName>
    </recommendedName>
</protein>
<keyword evidence="1" id="KW-0862">Zinc</keyword>
<dbReference type="Pfam" id="PF06985">
    <property type="entry name" value="HET"/>
    <property type="match status" value="1"/>
</dbReference>
<dbReference type="InterPro" id="IPR010730">
    <property type="entry name" value="HET"/>
</dbReference>